<comment type="caution">
    <text evidence="2">The sequence shown here is derived from an EMBL/GenBank/DDBJ whole genome shotgun (WGS) entry which is preliminary data.</text>
</comment>
<accession>A0A3N0XG80</accession>
<sequence length="527" mass="59010">MAAENKPEGLKKIRNPDRMYRTAVGYTGHVPPKSVSDDTDNNNDVYSCVAMLLRNEQHIFGSSSSLSWLINAQRSLSRAQALVCVGVDEVAKLHLFRDRPMYVHTIDAYRVIKERRYAVILRGRTFFVLALGEQKCGSADLEYENSFCTVSLFCHLDLSAQLKRINYEYYEQGSDLTLFMCLFPSGYLFVLNTRVGVVAKQCLYGHMGFISLRSASLSLLSRLLPRTHSTNLNEHGHLKIYLPKKLLECLPKCSSLPKERHRWNTNEEEKVSLVTHTALNENEFLNSTDFFLLQLQCQTECHVPNDQRPRLALHKEISFSIEQVPCPVSTVATALSLLSIYEFCKSCSSSAFGSLTKFSRLEANGPVTRRWFGPTKACQARAVFIEFHNSLSECSAGTELTQIVTQPWLTFLAVERSRADQSEQLRGVTEAGVFKPGSGTPEGLKTSLSPEPRQLPRTGKPRDVKTNSGSTHPGAEVMGRRQSRNLQCSESNLMPGGRPRGRNHILTSHERESTGAAGNRNVNIGYP</sequence>
<name>A0A3N0XG80_ANAGA</name>
<dbReference type="EMBL" id="RJVU01075544">
    <property type="protein sequence ID" value="ROI16340.1"/>
    <property type="molecule type" value="Genomic_DNA"/>
</dbReference>
<evidence type="ECO:0000313" key="3">
    <source>
        <dbReference type="Proteomes" id="UP000281406"/>
    </source>
</evidence>
<protein>
    <submittedName>
        <fullName evidence="2">Calmodulin-binding transcription activator 1</fullName>
    </submittedName>
</protein>
<organism evidence="2 3">
    <name type="scientific">Anabarilius grahami</name>
    <name type="common">Kanglang fish</name>
    <name type="synonym">Barilius grahami</name>
    <dbReference type="NCBI Taxonomy" id="495550"/>
    <lineage>
        <taxon>Eukaryota</taxon>
        <taxon>Metazoa</taxon>
        <taxon>Chordata</taxon>
        <taxon>Craniata</taxon>
        <taxon>Vertebrata</taxon>
        <taxon>Euteleostomi</taxon>
        <taxon>Actinopterygii</taxon>
        <taxon>Neopterygii</taxon>
        <taxon>Teleostei</taxon>
        <taxon>Ostariophysi</taxon>
        <taxon>Cypriniformes</taxon>
        <taxon>Xenocyprididae</taxon>
        <taxon>Xenocypridinae</taxon>
        <taxon>Xenocypridinae incertae sedis</taxon>
        <taxon>Anabarilius</taxon>
    </lineage>
</organism>
<evidence type="ECO:0000256" key="1">
    <source>
        <dbReference type="SAM" id="MobiDB-lite"/>
    </source>
</evidence>
<keyword evidence="3" id="KW-1185">Reference proteome</keyword>
<proteinExistence type="predicted"/>
<dbReference type="OrthoDB" id="407555at2759"/>
<dbReference type="Proteomes" id="UP000281406">
    <property type="component" value="Unassembled WGS sequence"/>
</dbReference>
<gene>
    <name evidence="2" type="ORF">DPX16_12458</name>
</gene>
<evidence type="ECO:0000313" key="2">
    <source>
        <dbReference type="EMBL" id="ROI16340.1"/>
    </source>
</evidence>
<dbReference type="AlphaFoldDB" id="A0A3N0XG80"/>
<reference evidence="2 3" key="1">
    <citation type="submission" date="2018-10" db="EMBL/GenBank/DDBJ databases">
        <title>Genome assembly for a Yunnan-Guizhou Plateau 3E fish, Anabarilius grahami (Regan), and its evolutionary and genetic applications.</title>
        <authorList>
            <person name="Jiang W."/>
        </authorList>
    </citation>
    <scope>NUCLEOTIDE SEQUENCE [LARGE SCALE GENOMIC DNA]</scope>
    <source>
        <strain evidence="2">AG-KIZ</strain>
        <tissue evidence="2">Muscle</tissue>
    </source>
</reference>
<feature type="region of interest" description="Disordered" evidence="1">
    <location>
        <begin position="422"/>
        <end position="527"/>
    </location>
</feature>